<evidence type="ECO:0000256" key="1">
    <source>
        <dbReference type="SAM" id="SignalP"/>
    </source>
</evidence>
<dbReference type="Proteomes" id="UP000464378">
    <property type="component" value="Chromosome"/>
</dbReference>
<dbReference type="InterPro" id="IPR045950">
    <property type="entry name" value="DUF6370"/>
</dbReference>
<dbReference type="InParanoid" id="A0A6C2YUE2"/>
<dbReference type="EMBL" id="LR586016">
    <property type="protein sequence ID" value="VIP05358.1"/>
    <property type="molecule type" value="Genomic_DNA"/>
</dbReference>
<name>A0A6C2YUE2_9BACT</name>
<dbReference type="KEGG" id="tim:GMBLW1_38350"/>
<keyword evidence="3" id="KW-1185">Reference proteome</keyword>
<evidence type="ECO:0000313" key="3">
    <source>
        <dbReference type="Proteomes" id="UP000464378"/>
    </source>
</evidence>
<reference evidence="2" key="1">
    <citation type="submission" date="2019-04" db="EMBL/GenBank/DDBJ databases">
        <authorList>
            <consortium name="Science for Life Laboratories"/>
        </authorList>
    </citation>
    <scope>NUCLEOTIDE SEQUENCE</scope>
    <source>
        <strain evidence="2">MBLW1</strain>
    </source>
</reference>
<dbReference type="EMBL" id="LR593887">
    <property type="protein sequence ID" value="VTS08072.1"/>
    <property type="molecule type" value="Genomic_DNA"/>
</dbReference>
<keyword evidence="1" id="KW-0732">Signal</keyword>
<protein>
    <recommendedName>
        <fullName evidence="4">HMA domain-containing protein</fullName>
    </recommendedName>
</protein>
<evidence type="ECO:0008006" key="4">
    <source>
        <dbReference type="Google" id="ProtNLM"/>
    </source>
</evidence>
<feature type="chain" id="PRO_5036172882" description="HMA domain-containing protein" evidence="1">
    <location>
        <begin position="24"/>
        <end position="107"/>
    </location>
</feature>
<feature type="signal peptide" evidence="1">
    <location>
        <begin position="1"/>
        <end position="23"/>
    </location>
</feature>
<accession>A0A6C2YUE2</accession>
<dbReference type="Pfam" id="PF19897">
    <property type="entry name" value="DUF6370"/>
    <property type="match status" value="1"/>
</dbReference>
<proteinExistence type="predicted"/>
<evidence type="ECO:0000313" key="2">
    <source>
        <dbReference type="EMBL" id="VIP05358.1"/>
    </source>
</evidence>
<dbReference type="AlphaFoldDB" id="A0A6C2YUE2"/>
<dbReference type="RefSeq" id="WP_162660442.1">
    <property type="nucleotide sequence ID" value="NZ_LR593887.1"/>
</dbReference>
<organism evidence="2">
    <name type="scientific">Tuwongella immobilis</name>
    <dbReference type="NCBI Taxonomy" id="692036"/>
    <lineage>
        <taxon>Bacteria</taxon>
        <taxon>Pseudomonadati</taxon>
        <taxon>Planctomycetota</taxon>
        <taxon>Planctomycetia</taxon>
        <taxon>Gemmatales</taxon>
        <taxon>Gemmataceae</taxon>
        <taxon>Tuwongella</taxon>
    </lineage>
</organism>
<sequence>MRQLFAALVMGVIAMGLSFTVQAEDKPAAKEVTLKGTVTCAKCDLGIAKKCETVIKVGDKVIYFDTAAHKKYHGDTCSTPKAGEVVGTVSKVKDKEVVKVKSVKYND</sequence>
<gene>
    <name evidence="2" type="ORF">GMBLW1_38350</name>
</gene>